<dbReference type="Gene3D" id="3.10.110.10">
    <property type="entry name" value="Ubiquitin Conjugating Enzyme"/>
    <property type="match status" value="1"/>
</dbReference>
<dbReference type="SUPFAM" id="SSF54495">
    <property type="entry name" value="UBC-like"/>
    <property type="match status" value="1"/>
</dbReference>
<keyword evidence="6" id="KW-1185">Reference proteome</keyword>
<gene>
    <name evidence="4" type="ORF">PCANC_22201</name>
    <name evidence="5" type="ORF">PCASD_25105</name>
</gene>
<evidence type="ECO:0000313" key="4">
    <source>
        <dbReference type="EMBL" id="PLW13415.1"/>
    </source>
</evidence>
<accession>A0A2N5SJJ9</accession>
<dbReference type="PANTHER" id="PTHR24068">
    <property type="entry name" value="UBIQUITIN-CONJUGATING ENZYME E2"/>
    <property type="match status" value="1"/>
</dbReference>
<evidence type="ECO:0000256" key="1">
    <source>
        <dbReference type="ARBA" id="ARBA00022786"/>
    </source>
</evidence>
<dbReference type="CDD" id="cd23807">
    <property type="entry name" value="UEV_UBE2V"/>
    <property type="match status" value="1"/>
</dbReference>
<dbReference type="EMBL" id="PGCI01000438">
    <property type="protein sequence ID" value="PLW26857.1"/>
    <property type="molecule type" value="Genomic_DNA"/>
</dbReference>
<evidence type="ECO:0000259" key="3">
    <source>
        <dbReference type="PROSITE" id="PS50127"/>
    </source>
</evidence>
<dbReference type="OrthoDB" id="6508832at2759"/>
<dbReference type="InterPro" id="IPR016135">
    <property type="entry name" value="UBQ-conjugating_enzyme/RWD"/>
</dbReference>
<organism evidence="4 6">
    <name type="scientific">Puccinia coronata f. sp. avenae</name>
    <dbReference type="NCBI Taxonomy" id="200324"/>
    <lineage>
        <taxon>Eukaryota</taxon>
        <taxon>Fungi</taxon>
        <taxon>Dikarya</taxon>
        <taxon>Basidiomycota</taxon>
        <taxon>Pucciniomycotina</taxon>
        <taxon>Pucciniomycetes</taxon>
        <taxon>Pucciniales</taxon>
        <taxon>Pucciniaceae</taxon>
        <taxon>Puccinia</taxon>
    </lineage>
</organism>
<dbReference type="Pfam" id="PF00179">
    <property type="entry name" value="UQ_con"/>
    <property type="match status" value="1"/>
</dbReference>
<dbReference type="FunFam" id="3.10.110.10:FF:000026">
    <property type="entry name" value="Ubiquitin-conjugating enzyme E2 variant"/>
    <property type="match status" value="1"/>
</dbReference>
<dbReference type="Proteomes" id="UP000235388">
    <property type="component" value="Unassembled WGS sequence"/>
</dbReference>
<comment type="caution">
    <text evidence="4">The sequence shown here is derived from an EMBL/GenBank/DDBJ whole genome shotgun (WGS) entry which is preliminary data.</text>
</comment>
<feature type="region of interest" description="Disordered" evidence="2">
    <location>
        <begin position="80"/>
        <end position="102"/>
    </location>
</feature>
<proteinExistence type="predicted"/>
<dbReference type="GO" id="GO:0006301">
    <property type="term" value="P:DNA damage tolerance"/>
    <property type="evidence" value="ECO:0007669"/>
    <property type="project" value="UniProtKB-ARBA"/>
</dbReference>
<evidence type="ECO:0000313" key="6">
    <source>
        <dbReference type="Proteomes" id="UP000235388"/>
    </source>
</evidence>
<evidence type="ECO:0000256" key="2">
    <source>
        <dbReference type="SAM" id="MobiDB-lite"/>
    </source>
</evidence>
<dbReference type="SMART" id="SM00212">
    <property type="entry name" value="UBCc"/>
    <property type="match status" value="1"/>
</dbReference>
<feature type="domain" description="UBC core" evidence="3">
    <location>
        <begin position="110"/>
        <end position="239"/>
    </location>
</feature>
<dbReference type="Proteomes" id="UP000235392">
    <property type="component" value="Unassembled WGS sequence"/>
</dbReference>
<feature type="compositionally biased region" description="Polar residues" evidence="2">
    <location>
        <begin position="93"/>
        <end position="102"/>
    </location>
</feature>
<protein>
    <recommendedName>
        <fullName evidence="3">UBC core domain-containing protein</fullName>
    </recommendedName>
</protein>
<dbReference type="AlphaFoldDB" id="A0A2N5SJJ9"/>
<evidence type="ECO:0000313" key="7">
    <source>
        <dbReference type="Proteomes" id="UP000235392"/>
    </source>
</evidence>
<sequence>MNCLAEYKPILLDSDWPYPASFAAHQFHPFKLIGHARQSEYSSDWNVQRVIAGPINEFTTYSLDLQHTRAGEGFGQFQQATKKDEDHHATRTIPATQGHRLNSHTSSYHPCQALKLEKGEKGLGDGTCSYGLADGDDITMTKWNGTIIGPSNSFHENRIYDIKITCGDSYPDFPPTIFFLTKINLPCVNQTTGEVEPMKFPVLSGWKRNYTLETVLVELRREMLRAGRKLIQPPEGTMF</sequence>
<dbReference type="InterPro" id="IPR000608">
    <property type="entry name" value="UBC"/>
</dbReference>
<name>A0A2N5SJJ9_9BASI</name>
<keyword evidence="1" id="KW-0833">Ubl conjugation pathway</keyword>
<evidence type="ECO:0000313" key="5">
    <source>
        <dbReference type="EMBL" id="PLW26857.1"/>
    </source>
</evidence>
<dbReference type="EMBL" id="PGCJ01000950">
    <property type="protein sequence ID" value="PLW13415.1"/>
    <property type="molecule type" value="Genomic_DNA"/>
</dbReference>
<reference evidence="6 7" key="1">
    <citation type="submission" date="2017-11" db="EMBL/GenBank/DDBJ databases">
        <title>De novo assembly and phasing of dikaryotic genomes from two isolates of Puccinia coronata f. sp. avenae, the causal agent of oat crown rust.</title>
        <authorList>
            <person name="Miller M.E."/>
            <person name="Zhang Y."/>
            <person name="Omidvar V."/>
            <person name="Sperschneider J."/>
            <person name="Schwessinger B."/>
            <person name="Raley C."/>
            <person name="Palmer J.M."/>
            <person name="Garnica D."/>
            <person name="Upadhyaya N."/>
            <person name="Rathjen J."/>
            <person name="Taylor J.M."/>
            <person name="Park R.F."/>
            <person name="Dodds P.N."/>
            <person name="Hirsch C.D."/>
            <person name="Kianian S.F."/>
            <person name="Figueroa M."/>
        </authorList>
    </citation>
    <scope>NUCLEOTIDE SEQUENCE [LARGE SCALE GENOMIC DNA]</scope>
    <source>
        <strain evidence="4">12NC29</strain>
        <strain evidence="5">12SD80</strain>
    </source>
</reference>
<dbReference type="STRING" id="200324.A0A2N5SJJ9"/>
<dbReference type="PROSITE" id="PS50127">
    <property type="entry name" value="UBC_2"/>
    <property type="match status" value="1"/>
</dbReference>